<dbReference type="GO" id="GO:0016887">
    <property type="term" value="F:ATP hydrolysis activity"/>
    <property type="evidence" value="ECO:0007669"/>
    <property type="project" value="InterPro"/>
</dbReference>
<dbReference type="InterPro" id="IPR027417">
    <property type="entry name" value="P-loop_NTPase"/>
</dbReference>
<dbReference type="GO" id="GO:0005886">
    <property type="term" value="C:plasma membrane"/>
    <property type="evidence" value="ECO:0007669"/>
    <property type="project" value="UniProtKB-SubCell"/>
</dbReference>
<keyword evidence="2 8" id="KW-0812">Transmembrane</keyword>
<comment type="subcellular location">
    <subcellularLocation>
        <location evidence="1">Cell membrane</location>
        <topology evidence="1">Multi-pass membrane protein</topology>
    </subcellularLocation>
</comment>
<dbReference type="CDD" id="cd03251">
    <property type="entry name" value="ABCC_MsbA"/>
    <property type="match status" value="1"/>
</dbReference>
<keyword evidence="6 8" id="KW-0472">Membrane</keyword>
<dbReference type="PROSITE" id="PS50893">
    <property type="entry name" value="ABC_TRANSPORTER_2"/>
    <property type="match status" value="1"/>
</dbReference>
<keyword evidence="5 8" id="KW-1133">Transmembrane helix</keyword>
<evidence type="ECO:0000256" key="3">
    <source>
        <dbReference type="ARBA" id="ARBA00022741"/>
    </source>
</evidence>
<dbReference type="Gene3D" id="3.40.50.300">
    <property type="entry name" value="P-loop containing nucleotide triphosphate hydrolases"/>
    <property type="match status" value="1"/>
</dbReference>
<evidence type="ECO:0000259" key="10">
    <source>
        <dbReference type="PROSITE" id="PS50929"/>
    </source>
</evidence>
<proteinExistence type="predicted"/>
<dbReference type="GO" id="GO:0005524">
    <property type="term" value="F:ATP binding"/>
    <property type="evidence" value="ECO:0007669"/>
    <property type="project" value="UniProtKB-KW"/>
</dbReference>
<dbReference type="PROSITE" id="PS00211">
    <property type="entry name" value="ABC_TRANSPORTER_1"/>
    <property type="match status" value="1"/>
</dbReference>
<keyword evidence="4 11" id="KW-0067">ATP-binding</keyword>
<comment type="caution">
    <text evidence="11">The sequence shown here is derived from an EMBL/GenBank/DDBJ whole genome shotgun (WGS) entry which is preliminary data.</text>
</comment>
<sequence length="582" mass="63166">MLALAVFFMVLVALATAGQVYLVKPAFDELLDSRDTFWVWVVPVGFVAAGLITGVANMAQSLLMQRIGLRVVQAMQQQMFSTILRADLSYLQETGTSRQLSRFTTDMYMLRDVVIKALTGIGRDVLKVVVLSGLMIYQNWQMALAALVFFPLCVFPIVRIGRLLRKISTQSLGEQGQMTAVIDDALKGARQVKAYNMYTYEEGRAGNAFETVFLLAFKSARTRAFSYPILDTLVGVCMAAVLVWGGFQIKAGETTVGAFMSFFAAVLAAYQPARGLASMNATLQEGLAAARRCFSVIDYRPSIVNRPGATELSSVSGEVAFRNVDFTYDGETPVLKDINLDVKAGETVALVGRSGGGKSTILNLVPRFYDISAGEIFIDGAPARDVTLESLRANIGLVTQETLLFNDTIRANIAYGRLDATQEEIEQAARNAAAHDFIVELPDGYNTLVGEHGLRLSGGQRQRVAIARAMLKNAPILLLDEATSALDTESERIVQEALSRLMQGRTTIVIAHRLSTVMHANRIYVLDKGCIEEVGTHSELVAKGGLYAQLSKIQFDQPDGETVDIAAVETPAGADTGAEQAV</sequence>
<feature type="domain" description="ABC transporter" evidence="9">
    <location>
        <begin position="319"/>
        <end position="553"/>
    </location>
</feature>
<dbReference type="Proteomes" id="UP000287447">
    <property type="component" value="Unassembled WGS sequence"/>
</dbReference>
<evidence type="ECO:0000256" key="6">
    <source>
        <dbReference type="ARBA" id="ARBA00023136"/>
    </source>
</evidence>
<accession>A0A437QR53</accession>
<evidence type="ECO:0000256" key="5">
    <source>
        <dbReference type="ARBA" id="ARBA00022989"/>
    </source>
</evidence>
<evidence type="ECO:0000256" key="2">
    <source>
        <dbReference type="ARBA" id="ARBA00022692"/>
    </source>
</evidence>
<dbReference type="OrthoDB" id="5288404at2"/>
<dbReference type="SUPFAM" id="SSF52540">
    <property type="entry name" value="P-loop containing nucleoside triphosphate hydrolases"/>
    <property type="match status" value="1"/>
</dbReference>
<dbReference type="AlphaFoldDB" id="A0A437QR53"/>
<dbReference type="SUPFAM" id="SSF90123">
    <property type="entry name" value="ABC transporter transmembrane region"/>
    <property type="match status" value="1"/>
</dbReference>
<organism evidence="11 12">
    <name type="scientific">Hwanghaeella grinnelliae</name>
    <dbReference type="NCBI Taxonomy" id="2500179"/>
    <lineage>
        <taxon>Bacteria</taxon>
        <taxon>Pseudomonadati</taxon>
        <taxon>Pseudomonadota</taxon>
        <taxon>Alphaproteobacteria</taxon>
        <taxon>Rhodospirillales</taxon>
        <taxon>Rhodospirillaceae</taxon>
        <taxon>Hwanghaeella</taxon>
    </lineage>
</organism>
<evidence type="ECO:0000256" key="1">
    <source>
        <dbReference type="ARBA" id="ARBA00004651"/>
    </source>
</evidence>
<dbReference type="Gene3D" id="1.20.1560.10">
    <property type="entry name" value="ABC transporter type 1, transmembrane domain"/>
    <property type="match status" value="1"/>
</dbReference>
<reference evidence="12" key="1">
    <citation type="submission" date="2019-01" db="EMBL/GenBank/DDBJ databases">
        <title>Gri0909 isolated from a small marine red alga.</title>
        <authorList>
            <person name="Kim J."/>
            <person name="Jeong S.E."/>
            <person name="Jeon C.O."/>
        </authorList>
    </citation>
    <scope>NUCLEOTIDE SEQUENCE [LARGE SCALE GENOMIC DNA]</scope>
    <source>
        <strain evidence="12">Gri0909</strain>
    </source>
</reference>
<dbReference type="PROSITE" id="PS50929">
    <property type="entry name" value="ABC_TM1F"/>
    <property type="match status" value="1"/>
</dbReference>
<evidence type="ECO:0000256" key="4">
    <source>
        <dbReference type="ARBA" id="ARBA00022840"/>
    </source>
</evidence>
<dbReference type="GO" id="GO:0015421">
    <property type="term" value="F:ABC-type oligopeptide transporter activity"/>
    <property type="evidence" value="ECO:0007669"/>
    <property type="project" value="TreeGrafter"/>
</dbReference>
<dbReference type="InterPro" id="IPR011527">
    <property type="entry name" value="ABC1_TM_dom"/>
</dbReference>
<feature type="transmembrane region" description="Helical" evidence="8">
    <location>
        <begin position="143"/>
        <end position="161"/>
    </location>
</feature>
<feature type="transmembrane region" description="Helical" evidence="8">
    <location>
        <begin position="37"/>
        <end position="59"/>
    </location>
</feature>
<name>A0A437QR53_9PROT</name>
<protein>
    <submittedName>
        <fullName evidence="11">ABC transporter ATP-binding protein</fullName>
    </submittedName>
</protein>
<feature type="transmembrane region" description="Helical" evidence="8">
    <location>
        <begin position="224"/>
        <end position="245"/>
    </location>
</feature>
<evidence type="ECO:0000256" key="8">
    <source>
        <dbReference type="SAM" id="Phobius"/>
    </source>
</evidence>
<dbReference type="Pfam" id="PF00005">
    <property type="entry name" value="ABC_tran"/>
    <property type="match status" value="1"/>
</dbReference>
<evidence type="ECO:0000259" key="9">
    <source>
        <dbReference type="PROSITE" id="PS50893"/>
    </source>
</evidence>
<evidence type="ECO:0000256" key="7">
    <source>
        <dbReference type="ARBA" id="ARBA00024725"/>
    </source>
</evidence>
<comment type="function">
    <text evidence="7">Part of an ABC transporter complex. Transmembrane domains (TMD) form a pore in the inner membrane and the ATP-binding domain (NBD) is responsible for energy generation.</text>
</comment>
<dbReference type="Pfam" id="PF00664">
    <property type="entry name" value="ABC_membrane"/>
    <property type="match status" value="1"/>
</dbReference>
<dbReference type="PANTHER" id="PTHR43394:SF1">
    <property type="entry name" value="ATP-BINDING CASSETTE SUB-FAMILY B MEMBER 10, MITOCHONDRIAL"/>
    <property type="match status" value="1"/>
</dbReference>
<dbReference type="InterPro" id="IPR003593">
    <property type="entry name" value="AAA+_ATPase"/>
</dbReference>
<dbReference type="CDD" id="cd18552">
    <property type="entry name" value="ABC_6TM_MsbA_like"/>
    <property type="match status" value="1"/>
</dbReference>
<dbReference type="InterPro" id="IPR017871">
    <property type="entry name" value="ABC_transporter-like_CS"/>
</dbReference>
<dbReference type="InterPro" id="IPR036640">
    <property type="entry name" value="ABC1_TM_sf"/>
</dbReference>
<dbReference type="EMBL" id="SADE01000002">
    <property type="protein sequence ID" value="RVU36982.1"/>
    <property type="molecule type" value="Genomic_DNA"/>
</dbReference>
<dbReference type="InterPro" id="IPR003439">
    <property type="entry name" value="ABC_transporter-like_ATP-bd"/>
</dbReference>
<dbReference type="PANTHER" id="PTHR43394">
    <property type="entry name" value="ATP-DEPENDENT PERMEASE MDL1, MITOCHONDRIAL"/>
    <property type="match status" value="1"/>
</dbReference>
<dbReference type="FunFam" id="3.40.50.300:FF:000218">
    <property type="entry name" value="Multidrug ABC transporter ATP-binding protein"/>
    <property type="match status" value="1"/>
</dbReference>
<gene>
    <name evidence="11" type="ORF">EOI86_16815</name>
</gene>
<evidence type="ECO:0000313" key="11">
    <source>
        <dbReference type="EMBL" id="RVU36982.1"/>
    </source>
</evidence>
<feature type="domain" description="ABC transmembrane type-1" evidence="10">
    <location>
        <begin position="3"/>
        <end position="285"/>
    </location>
</feature>
<dbReference type="SMART" id="SM00382">
    <property type="entry name" value="AAA"/>
    <property type="match status" value="1"/>
</dbReference>
<dbReference type="InterPro" id="IPR039421">
    <property type="entry name" value="Type_1_exporter"/>
</dbReference>
<keyword evidence="3" id="KW-0547">Nucleotide-binding</keyword>
<keyword evidence="12" id="KW-1185">Reference proteome</keyword>
<evidence type="ECO:0000313" key="12">
    <source>
        <dbReference type="Proteomes" id="UP000287447"/>
    </source>
</evidence>